<dbReference type="RefSeq" id="WP_111271111.1">
    <property type="nucleotide sequence ID" value="NZ_QKWW01000044.1"/>
</dbReference>
<dbReference type="EMBL" id="QKWW01000044">
    <property type="protein sequence ID" value="PZT54689.1"/>
    <property type="molecule type" value="Genomic_DNA"/>
</dbReference>
<evidence type="ECO:0000259" key="1">
    <source>
        <dbReference type="Pfam" id="PF11181"/>
    </source>
</evidence>
<protein>
    <submittedName>
        <fullName evidence="2">Low temperature-induced protein</fullName>
    </submittedName>
</protein>
<organism evidence="2 3">
    <name type="scientific">Paenibacillus silvae</name>
    <dbReference type="NCBI Taxonomy" id="1325358"/>
    <lineage>
        <taxon>Bacteria</taxon>
        <taxon>Bacillati</taxon>
        <taxon>Bacillota</taxon>
        <taxon>Bacilli</taxon>
        <taxon>Bacillales</taxon>
        <taxon>Paenibacillaceae</taxon>
        <taxon>Paenibacillus</taxon>
    </lineage>
</organism>
<sequence>MQKKIVGVFNTEREASEAIESLKAEGFSSDEISVVTQDRDELKAIREETGTKAPEGVAAGAATGGLLGGVAGLLAGIGALAIPGIGPILAAGPIAATFTGAAVGAGAGGLVGGLVGLGIPEEDAKQYEEYVQNGKILLLVDSSDRDSAVYDVFNLGSPGHASRDAVYGEDVNAVRSDLEERNNVRPDLETTNAVRSDLDMEERRMEAQTKAARYGNNTFF</sequence>
<accession>A0A2W6NG48</accession>
<gene>
    <name evidence="2" type="ORF">DN757_15560</name>
</gene>
<dbReference type="Proteomes" id="UP000249204">
    <property type="component" value="Unassembled WGS sequence"/>
</dbReference>
<feature type="domain" description="General stress protein 17M-like" evidence="1">
    <location>
        <begin position="5"/>
        <end position="74"/>
    </location>
</feature>
<proteinExistence type="predicted"/>
<dbReference type="InterPro" id="IPR025889">
    <property type="entry name" value="GSP17M-like_dom"/>
</dbReference>
<reference evidence="2 3" key="1">
    <citation type="submission" date="2018-06" db="EMBL/GenBank/DDBJ databases">
        <title>Isolation of heavy metals resistant Paenibacillus silvae NC2 from Gold-Copper mine in ZiJin, China.</title>
        <authorList>
            <person name="Xu J."/>
            <person name="Mazhar H.S."/>
            <person name="Rensing C."/>
        </authorList>
    </citation>
    <scope>NUCLEOTIDE SEQUENCE [LARGE SCALE GENOMIC DNA]</scope>
    <source>
        <strain evidence="2 3">NC2</strain>
    </source>
</reference>
<name>A0A2W6NG48_9BACL</name>
<dbReference type="PANTHER" id="PTHR36109:SF2">
    <property type="entry name" value="MEMBRANE PROTEIN"/>
    <property type="match status" value="1"/>
</dbReference>
<dbReference type="Pfam" id="PF11181">
    <property type="entry name" value="YflT"/>
    <property type="match status" value="1"/>
</dbReference>
<dbReference type="AlphaFoldDB" id="A0A2W6NG48"/>
<comment type="caution">
    <text evidence="2">The sequence shown here is derived from an EMBL/GenBank/DDBJ whole genome shotgun (WGS) entry which is preliminary data.</text>
</comment>
<dbReference type="InterPro" id="IPR052948">
    <property type="entry name" value="Low_temp-induced_all0457"/>
</dbReference>
<dbReference type="PANTHER" id="PTHR36109">
    <property type="entry name" value="MEMBRANE PROTEIN-RELATED"/>
    <property type="match status" value="1"/>
</dbReference>
<evidence type="ECO:0000313" key="2">
    <source>
        <dbReference type="EMBL" id="PZT54689.1"/>
    </source>
</evidence>
<evidence type="ECO:0000313" key="3">
    <source>
        <dbReference type="Proteomes" id="UP000249204"/>
    </source>
</evidence>